<keyword evidence="2" id="KW-1185">Reference proteome</keyword>
<dbReference type="Proteomes" id="UP000324222">
    <property type="component" value="Unassembled WGS sequence"/>
</dbReference>
<organism evidence="1 2">
    <name type="scientific">Portunus trituberculatus</name>
    <name type="common">Swimming crab</name>
    <name type="synonym">Neptunus trituberculatus</name>
    <dbReference type="NCBI Taxonomy" id="210409"/>
    <lineage>
        <taxon>Eukaryota</taxon>
        <taxon>Metazoa</taxon>
        <taxon>Ecdysozoa</taxon>
        <taxon>Arthropoda</taxon>
        <taxon>Crustacea</taxon>
        <taxon>Multicrustacea</taxon>
        <taxon>Malacostraca</taxon>
        <taxon>Eumalacostraca</taxon>
        <taxon>Eucarida</taxon>
        <taxon>Decapoda</taxon>
        <taxon>Pleocyemata</taxon>
        <taxon>Brachyura</taxon>
        <taxon>Eubrachyura</taxon>
        <taxon>Portunoidea</taxon>
        <taxon>Portunidae</taxon>
        <taxon>Portuninae</taxon>
        <taxon>Portunus</taxon>
    </lineage>
</organism>
<accession>A0A5B7J8D3</accession>
<evidence type="ECO:0000313" key="1">
    <source>
        <dbReference type="EMBL" id="MPC89188.1"/>
    </source>
</evidence>
<proteinExistence type="predicted"/>
<sequence>MKIGPHLAYEVQNRGNILTGRHVLLIILTRPGCGKRVANWHGNQKTLAYPTAPRHRNWLASPNRSLLNKWKADWHRLTWVHMVQTTKRKGMAARHGSRMADASLNILERSLAARNGRPMAVANPTPVNSAKSTQGTVHCLTCPRN</sequence>
<dbReference type="AlphaFoldDB" id="A0A5B7J8D3"/>
<dbReference type="EMBL" id="VSRR010080176">
    <property type="protein sequence ID" value="MPC89188.1"/>
    <property type="molecule type" value="Genomic_DNA"/>
</dbReference>
<protein>
    <submittedName>
        <fullName evidence="1">Uncharacterized protein</fullName>
    </submittedName>
</protein>
<name>A0A5B7J8D3_PORTR</name>
<reference evidence="1 2" key="1">
    <citation type="submission" date="2019-05" db="EMBL/GenBank/DDBJ databases">
        <title>Another draft genome of Portunus trituberculatus and its Hox gene families provides insights of decapod evolution.</title>
        <authorList>
            <person name="Jeong J.-H."/>
            <person name="Song I."/>
            <person name="Kim S."/>
            <person name="Choi T."/>
            <person name="Kim D."/>
            <person name="Ryu S."/>
            <person name="Kim W."/>
        </authorList>
    </citation>
    <scope>NUCLEOTIDE SEQUENCE [LARGE SCALE GENOMIC DNA]</scope>
    <source>
        <tissue evidence="1">Muscle</tissue>
    </source>
</reference>
<comment type="caution">
    <text evidence="1">The sequence shown here is derived from an EMBL/GenBank/DDBJ whole genome shotgun (WGS) entry which is preliminary data.</text>
</comment>
<gene>
    <name evidence="1" type="ORF">E2C01_084125</name>
</gene>
<evidence type="ECO:0000313" key="2">
    <source>
        <dbReference type="Proteomes" id="UP000324222"/>
    </source>
</evidence>